<organism evidence="2 3">
    <name type="scientific">Arthrospiribacter ruber</name>
    <dbReference type="NCBI Taxonomy" id="2487934"/>
    <lineage>
        <taxon>Bacteria</taxon>
        <taxon>Pseudomonadati</taxon>
        <taxon>Bacteroidota</taxon>
        <taxon>Cytophagia</taxon>
        <taxon>Cytophagales</taxon>
        <taxon>Cyclobacteriaceae</taxon>
        <taxon>Arthrospiribacter</taxon>
    </lineage>
</organism>
<dbReference type="RefSeq" id="WP_219287852.1">
    <property type="nucleotide sequence ID" value="NZ_RPHB01000003.1"/>
</dbReference>
<dbReference type="PANTHER" id="PTHR47199:SF2">
    <property type="entry name" value="PHOTOSYSTEM II STABILITY_ASSEMBLY FACTOR HCF136, CHLOROPLASTIC"/>
    <property type="match status" value="1"/>
</dbReference>
<evidence type="ECO:0000313" key="2">
    <source>
        <dbReference type="EMBL" id="MBW3467586.1"/>
    </source>
</evidence>
<gene>
    <name evidence="2" type="ORF">EGN73_07130</name>
</gene>
<keyword evidence="3" id="KW-1185">Reference proteome</keyword>
<dbReference type="Proteomes" id="UP000727490">
    <property type="component" value="Unassembled WGS sequence"/>
</dbReference>
<dbReference type="InterPro" id="IPR028203">
    <property type="entry name" value="PSII_CF48-like_dom"/>
</dbReference>
<name>A0A951ME16_9BACT</name>
<dbReference type="Pfam" id="PF14870">
    <property type="entry name" value="PSII_BNR"/>
    <property type="match status" value="1"/>
</dbReference>
<dbReference type="PANTHER" id="PTHR47199">
    <property type="entry name" value="PHOTOSYSTEM II STABILITY/ASSEMBLY FACTOR HCF136, CHLOROPLASTIC"/>
    <property type="match status" value="1"/>
</dbReference>
<dbReference type="AlphaFoldDB" id="A0A951ME16"/>
<sequence length="344" mass="37709">MKIQMIWLGMLFLLLSCQENRKTSIIEAPKGWIVFETPVQASLRGLSPVTENLVWASGSEGTWLKTIDGGKTWEHGKVNGFDTLDFRDIEGIDASTAIIMSSGQPALILKTKDGGKSWEKKFEGTDEDFFDGMFFQRKKGVLIGDPANNTWKIITSNDLGETWTVSERGPEAKSGAGSFAASGSTILKDENRIWFASGGEESNIYFSPDGGMHWRKISTPILQGEPSQGIFSLAKISSNVLVAVGGDYLQQDLSEKNVVISQNGGLEWHLAQGNLPNGYKSGVAYFPFHHWLISVGPSGSDFSKDGGHNWQKFSDEGFHAVFRDKAQSSIWASGAKGKIARLDY</sequence>
<dbReference type="EMBL" id="RPHB01000003">
    <property type="protein sequence ID" value="MBW3467586.1"/>
    <property type="molecule type" value="Genomic_DNA"/>
</dbReference>
<reference evidence="2 3" key="1">
    <citation type="journal article" date="2020" name="Syst. Appl. Microbiol.">
        <title>Arthrospiribacter ruber gen. nov., sp. nov., a novel bacterium isolated from Arthrospira cultures.</title>
        <authorList>
            <person name="Waleron M."/>
            <person name="Misztak A."/>
            <person name="Waleron M.M."/>
            <person name="Furmaniak M."/>
            <person name="Mrozik A."/>
            <person name="Waleron K."/>
        </authorList>
    </citation>
    <scope>NUCLEOTIDE SEQUENCE [LARGE SCALE GENOMIC DNA]</scope>
    <source>
        <strain evidence="2 3">DPMB0001</strain>
    </source>
</reference>
<protein>
    <submittedName>
        <fullName evidence="2">Photosystem II stability/assembly factor-like protein</fullName>
    </submittedName>
</protein>
<proteinExistence type="predicted"/>
<accession>A0A951ME16</accession>
<feature type="domain" description="Photosynthesis system II assembly factor Ycf48/Hcf136-like" evidence="1">
    <location>
        <begin position="30"/>
        <end position="120"/>
    </location>
</feature>
<evidence type="ECO:0000259" key="1">
    <source>
        <dbReference type="Pfam" id="PF14870"/>
    </source>
</evidence>
<dbReference type="PROSITE" id="PS51257">
    <property type="entry name" value="PROKAR_LIPOPROTEIN"/>
    <property type="match status" value="1"/>
</dbReference>
<comment type="caution">
    <text evidence="2">The sequence shown here is derived from an EMBL/GenBank/DDBJ whole genome shotgun (WGS) entry which is preliminary data.</text>
</comment>
<dbReference type="CDD" id="cd15482">
    <property type="entry name" value="Sialidase_non-viral"/>
    <property type="match status" value="1"/>
</dbReference>
<evidence type="ECO:0000313" key="3">
    <source>
        <dbReference type="Proteomes" id="UP000727490"/>
    </source>
</evidence>